<feature type="domain" description="Thymidylate kinase-like" evidence="9">
    <location>
        <begin position="11"/>
        <end position="196"/>
    </location>
</feature>
<comment type="similarity">
    <text evidence="1 8">Belongs to the thymidylate kinase family.</text>
</comment>
<evidence type="ECO:0000256" key="7">
    <source>
        <dbReference type="ARBA" id="ARBA00048743"/>
    </source>
</evidence>
<dbReference type="GO" id="GO:0004798">
    <property type="term" value="F:dTMP kinase activity"/>
    <property type="evidence" value="ECO:0007669"/>
    <property type="project" value="UniProtKB-UniRule"/>
</dbReference>
<dbReference type="InterPro" id="IPR027417">
    <property type="entry name" value="P-loop_NTPase"/>
</dbReference>
<evidence type="ECO:0000256" key="1">
    <source>
        <dbReference type="ARBA" id="ARBA00009776"/>
    </source>
</evidence>
<accession>A0A1G1ZVQ8</accession>
<dbReference type="PROSITE" id="PS01331">
    <property type="entry name" value="THYMIDYLATE_KINASE"/>
    <property type="match status" value="1"/>
</dbReference>
<dbReference type="AlphaFoldDB" id="A0A1G1ZVQ8"/>
<dbReference type="PANTHER" id="PTHR10344">
    <property type="entry name" value="THYMIDYLATE KINASE"/>
    <property type="match status" value="1"/>
</dbReference>
<dbReference type="InterPro" id="IPR018095">
    <property type="entry name" value="Thymidylate_kin_CS"/>
</dbReference>
<reference evidence="10 11" key="1">
    <citation type="journal article" date="2016" name="Nat. Commun.">
        <title>Thousands of microbial genomes shed light on interconnected biogeochemical processes in an aquifer system.</title>
        <authorList>
            <person name="Anantharaman K."/>
            <person name="Brown C.T."/>
            <person name="Hug L.A."/>
            <person name="Sharon I."/>
            <person name="Castelle C.J."/>
            <person name="Probst A.J."/>
            <person name="Thomas B.C."/>
            <person name="Singh A."/>
            <person name="Wilkins M.J."/>
            <person name="Karaoz U."/>
            <person name="Brodie E.L."/>
            <person name="Williams K.H."/>
            <person name="Hubbard S.S."/>
            <person name="Banfield J.F."/>
        </authorList>
    </citation>
    <scope>NUCLEOTIDE SEQUENCE [LARGE SCALE GENOMIC DNA]</scope>
</reference>
<dbReference type="STRING" id="1798410.A3H63_02680"/>
<dbReference type="Pfam" id="PF02223">
    <property type="entry name" value="Thymidylate_kin"/>
    <property type="match status" value="1"/>
</dbReference>
<dbReference type="EMBL" id="MHJM01000013">
    <property type="protein sequence ID" value="OGY67917.1"/>
    <property type="molecule type" value="Genomic_DNA"/>
</dbReference>
<dbReference type="Proteomes" id="UP000176284">
    <property type="component" value="Unassembled WGS sequence"/>
</dbReference>
<dbReference type="PANTHER" id="PTHR10344:SF4">
    <property type="entry name" value="UMP-CMP KINASE 2, MITOCHONDRIAL"/>
    <property type="match status" value="1"/>
</dbReference>
<dbReference type="GO" id="GO:0006227">
    <property type="term" value="P:dUDP biosynthetic process"/>
    <property type="evidence" value="ECO:0007669"/>
    <property type="project" value="TreeGrafter"/>
</dbReference>
<keyword evidence="4 8" id="KW-0547">Nucleotide-binding</keyword>
<comment type="caution">
    <text evidence="10">The sequence shown here is derived from an EMBL/GenBank/DDBJ whole genome shotgun (WGS) entry which is preliminary data.</text>
</comment>
<evidence type="ECO:0000313" key="11">
    <source>
        <dbReference type="Proteomes" id="UP000176284"/>
    </source>
</evidence>
<dbReference type="InterPro" id="IPR039430">
    <property type="entry name" value="Thymidylate_kin-like_dom"/>
</dbReference>
<keyword evidence="2 8" id="KW-0808">Transferase</keyword>
<dbReference type="GO" id="GO:0005524">
    <property type="term" value="F:ATP binding"/>
    <property type="evidence" value="ECO:0007669"/>
    <property type="project" value="UniProtKB-UniRule"/>
</dbReference>
<dbReference type="InterPro" id="IPR018094">
    <property type="entry name" value="Thymidylate_kinase"/>
</dbReference>
<dbReference type="NCBIfam" id="TIGR00041">
    <property type="entry name" value="DTMP_kinase"/>
    <property type="match status" value="1"/>
</dbReference>
<dbReference type="GO" id="GO:0005737">
    <property type="term" value="C:cytoplasm"/>
    <property type="evidence" value="ECO:0007669"/>
    <property type="project" value="TreeGrafter"/>
</dbReference>
<gene>
    <name evidence="8" type="primary">tmk</name>
    <name evidence="10" type="ORF">A3H63_02680</name>
</gene>
<evidence type="ECO:0000256" key="3">
    <source>
        <dbReference type="ARBA" id="ARBA00022727"/>
    </source>
</evidence>
<proteinExistence type="inferred from homology"/>
<dbReference type="Gene3D" id="3.40.50.300">
    <property type="entry name" value="P-loop containing nucleotide triphosphate hydrolases"/>
    <property type="match status" value="1"/>
</dbReference>
<evidence type="ECO:0000313" key="10">
    <source>
        <dbReference type="EMBL" id="OGY67917.1"/>
    </source>
</evidence>
<name>A0A1G1ZVQ8_9BACT</name>
<sequence length="212" mass="24249">MTTPRGKFIVLDGIDGAGKGYQAKRLVDYLFEKDKANHVLLTREPFRSKEIRRLLKENDSPYQDAEKLAELFAADRREHLILIENVLAQGVHVVCDRYKYSTLAYQQTQGVSFDRLVAMHLGMAVPDLVLILDLPASVACARVIKDRGRAHKEVFEEEQFQSKLRQKYLDLKGQLRKELIVVINGDQPYAEVFQSITEEADKLFSPDLVSKK</sequence>
<dbReference type="GO" id="GO:0006235">
    <property type="term" value="P:dTTP biosynthetic process"/>
    <property type="evidence" value="ECO:0007669"/>
    <property type="project" value="UniProtKB-UniRule"/>
</dbReference>
<evidence type="ECO:0000256" key="8">
    <source>
        <dbReference type="HAMAP-Rule" id="MF_00165"/>
    </source>
</evidence>
<comment type="function">
    <text evidence="8">Phosphorylation of dTMP to form dTDP in both de novo and salvage pathways of dTTP synthesis.</text>
</comment>
<keyword evidence="5 8" id="KW-0418">Kinase</keyword>
<protein>
    <recommendedName>
        <fullName evidence="8">Thymidylate kinase</fullName>
        <ecNumber evidence="8">2.7.4.9</ecNumber>
    </recommendedName>
    <alternativeName>
        <fullName evidence="8">dTMP kinase</fullName>
    </alternativeName>
</protein>
<keyword evidence="3 8" id="KW-0545">Nucleotide biosynthesis</keyword>
<organism evidence="10 11">
    <name type="scientific">Candidatus Harrisonbacteria bacterium RIFCSPLOWO2_02_FULL_45_10c</name>
    <dbReference type="NCBI Taxonomy" id="1798410"/>
    <lineage>
        <taxon>Bacteria</taxon>
        <taxon>Candidatus Harrisoniibacteriota</taxon>
    </lineage>
</organism>
<dbReference type="SUPFAM" id="SSF52540">
    <property type="entry name" value="P-loop containing nucleoside triphosphate hydrolases"/>
    <property type="match status" value="1"/>
</dbReference>
<evidence type="ECO:0000256" key="5">
    <source>
        <dbReference type="ARBA" id="ARBA00022777"/>
    </source>
</evidence>
<keyword evidence="6 8" id="KW-0067">ATP-binding</keyword>
<evidence type="ECO:0000256" key="6">
    <source>
        <dbReference type="ARBA" id="ARBA00022840"/>
    </source>
</evidence>
<dbReference type="EC" id="2.7.4.9" evidence="8"/>
<dbReference type="GO" id="GO:0006233">
    <property type="term" value="P:dTDP biosynthetic process"/>
    <property type="evidence" value="ECO:0007669"/>
    <property type="project" value="InterPro"/>
</dbReference>
<dbReference type="CDD" id="cd01672">
    <property type="entry name" value="TMPK"/>
    <property type="match status" value="1"/>
</dbReference>
<dbReference type="HAMAP" id="MF_00165">
    <property type="entry name" value="Thymidylate_kinase"/>
    <property type="match status" value="1"/>
</dbReference>
<comment type="caution">
    <text evidence="8">Lacks conserved residue(s) required for the propagation of feature annotation.</text>
</comment>
<evidence type="ECO:0000256" key="4">
    <source>
        <dbReference type="ARBA" id="ARBA00022741"/>
    </source>
</evidence>
<evidence type="ECO:0000256" key="2">
    <source>
        <dbReference type="ARBA" id="ARBA00022679"/>
    </source>
</evidence>
<comment type="catalytic activity">
    <reaction evidence="7 8">
        <text>dTMP + ATP = dTDP + ADP</text>
        <dbReference type="Rhea" id="RHEA:13517"/>
        <dbReference type="ChEBI" id="CHEBI:30616"/>
        <dbReference type="ChEBI" id="CHEBI:58369"/>
        <dbReference type="ChEBI" id="CHEBI:63528"/>
        <dbReference type="ChEBI" id="CHEBI:456216"/>
        <dbReference type="EC" id="2.7.4.9"/>
    </reaction>
</comment>
<evidence type="ECO:0000259" key="9">
    <source>
        <dbReference type="Pfam" id="PF02223"/>
    </source>
</evidence>